<proteinExistence type="predicted"/>
<dbReference type="AlphaFoldDB" id="A0A250LFZ8"/>
<gene>
    <name evidence="3" type="ORF">BCCH1_59950</name>
</gene>
<accession>A0A250LFZ8</accession>
<dbReference type="InterPro" id="IPR036249">
    <property type="entry name" value="Thioredoxin-like_sf"/>
</dbReference>
<feature type="transmembrane region" description="Helical" evidence="1">
    <location>
        <begin position="32"/>
        <end position="50"/>
    </location>
</feature>
<keyword evidence="1" id="KW-0472">Membrane</keyword>
<evidence type="ECO:0000259" key="2">
    <source>
        <dbReference type="PROSITE" id="PS51352"/>
    </source>
</evidence>
<dbReference type="Gene3D" id="3.40.30.10">
    <property type="entry name" value="Glutaredoxin"/>
    <property type="match status" value="1"/>
</dbReference>
<keyword evidence="1" id="KW-1133">Transmembrane helix</keyword>
<reference evidence="3" key="1">
    <citation type="journal article" date="2016" name="Biosci. Biotechnol. Biochem.">
        <title>Bioconversion of AHX to AOH by resting cells of Burkholderia contaminans CH-1.</title>
        <authorList>
            <person name="Choi J.H."/>
            <person name="Kikuchi A."/>
            <person name="Pumkaeo P."/>
            <person name="Hirai H."/>
            <person name="Tokuyama S."/>
            <person name="Kawagishi H."/>
        </authorList>
    </citation>
    <scope>NUCLEOTIDE SEQUENCE</scope>
    <source>
        <strain evidence="3">CH-1</strain>
    </source>
</reference>
<reference evidence="3" key="2">
    <citation type="journal article" date="2017" name="Genome Announc.">
        <title>High-Quality Draft Genome Sequence of Burkholderia contaminans CH-1, a Gram-Negative Bacterium That Metabolizes 2-Azahypoxanthine, a Plant Growth-Regulating Compound.</title>
        <authorList>
            <person name="Choi J.-H."/>
            <person name="Sugiura H."/>
            <person name="Moriuchi R."/>
            <person name="Kawagishi H."/>
            <person name="Dohra H."/>
        </authorList>
    </citation>
    <scope>NUCLEOTIDE SEQUENCE</scope>
    <source>
        <strain evidence="3">CH-1</strain>
    </source>
</reference>
<dbReference type="PANTHER" id="PTHR42852:SF18">
    <property type="entry name" value="CHROMOSOME UNDETERMINED SCAFFOLD_47, WHOLE GENOME SHOTGUN SEQUENCE"/>
    <property type="match status" value="1"/>
</dbReference>
<keyword evidence="1" id="KW-0812">Transmembrane</keyword>
<dbReference type="CDD" id="cd02966">
    <property type="entry name" value="TlpA_like_family"/>
    <property type="match status" value="1"/>
</dbReference>
<sequence>MSFALIRVIDRLREHQMNTTPPVRRSAGPARYIVAAVVVAAIAVAGFFAFNGKSSVPDATFTLLSGQKVSTAGDLKGKVYLVNFWATSCATCMQEMPQMVDTYNRFKGQGLEFVAVAMNYDPPMYVANYAQTRQLPFKVALDDGSVAKQFGNVQLTPTTFVVDKDGKILKRYVGAPQFAELDALLKKALDGNAA</sequence>
<dbReference type="EMBL" id="AP018358">
    <property type="protein sequence ID" value="BBA43495.1"/>
    <property type="molecule type" value="Genomic_DNA"/>
</dbReference>
<dbReference type="Pfam" id="PF08534">
    <property type="entry name" value="Redoxin"/>
    <property type="match status" value="1"/>
</dbReference>
<feature type="domain" description="Thioredoxin" evidence="2">
    <location>
        <begin position="50"/>
        <end position="190"/>
    </location>
</feature>
<protein>
    <recommendedName>
        <fullName evidence="2">Thioredoxin domain-containing protein</fullName>
    </recommendedName>
</protein>
<organism evidence="3">
    <name type="scientific">Burkholderia contaminans</name>
    <dbReference type="NCBI Taxonomy" id="488447"/>
    <lineage>
        <taxon>Bacteria</taxon>
        <taxon>Pseudomonadati</taxon>
        <taxon>Pseudomonadota</taxon>
        <taxon>Betaproteobacteria</taxon>
        <taxon>Burkholderiales</taxon>
        <taxon>Burkholderiaceae</taxon>
        <taxon>Burkholderia</taxon>
        <taxon>Burkholderia cepacia complex</taxon>
    </lineage>
</organism>
<dbReference type="PANTHER" id="PTHR42852">
    <property type="entry name" value="THIOL:DISULFIDE INTERCHANGE PROTEIN DSBE"/>
    <property type="match status" value="1"/>
</dbReference>
<dbReference type="SUPFAM" id="SSF52833">
    <property type="entry name" value="Thioredoxin-like"/>
    <property type="match status" value="1"/>
</dbReference>
<dbReference type="InterPro" id="IPR013740">
    <property type="entry name" value="Redoxin"/>
</dbReference>
<name>A0A250LFZ8_9BURK</name>
<dbReference type="InterPro" id="IPR013766">
    <property type="entry name" value="Thioredoxin_domain"/>
</dbReference>
<dbReference type="GO" id="GO:0016491">
    <property type="term" value="F:oxidoreductase activity"/>
    <property type="evidence" value="ECO:0007669"/>
    <property type="project" value="InterPro"/>
</dbReference>
<evidence type="ECO:0000313" key="3">
    <source>
        <dbReference type="EMBL" id="BBA43495.1"/>
    </source>
</evidence>
<dbReference type="InterPro" id="IPR050553">
    <property type="entry name" value="Thioredoxin_ResA/DsbE_sf"/>
</dbReference>
<evidence type="ECO:0000256" key="1">
    <source>
        <dbReference type="SAM" id="Phobius"/>
    </source>
</evidence>
<dbReference type="PROSITE" id="PS51352">
    <property type="entry name" value="THIOREDOXIN_2"/>
    <property type="match status" value="1"/>
</dbReference>